<keyword evidence="1" id="KW-0472">Membrane</keyword>
<organism evidence="2 3">
    <name type="scientific">Rossellomorea vietnamensis</name>
    <dbReference type="NCBI Taxonomy" id="218284"/>
    <lineage>
        <taxon>Bacteria</taxon>
        <taxon>Bacillati</taxon>
        <taxon>Bacillota</taxon>
        <taxon>Bacilli</taxon>
        <taxon>Bacillales</taxon>
        <taxon>Bacillaceae</taxon>
        <taxon>Rossellomorea</taxon>
    </lineage>
</organism>
<dbReference type="OrthoDB" id="2972508at2"/>
<evidence type="ECO:0000256" key="1">
    <source>
        <dbReference type="SAM" id="Phobius"/>
    </source>
</evidence>
<evidence type="ECO:0000313" key="3">
    <source>
        <dbReference type="Proteomes" id="UP000050398"/>
    </source>
</evidence>
<comment type="caution">
    <text evidence="2">The sequence shown here is derived from an EMBL/GenBank/DDBJ whole genome shotgun (WGS) entry which is preliminary data.</text>
</comment>
<reference evidence="2 3" key="1">
    <citation type="submission" date="2015-08" db="EMBL/GenBank/DDBJ databases">
        <title>Draft Genome Sequence of Bacillus vietnamensis UCD-SED5.</title>
        <authorList>
            <person name="Lee R.D."/>
            <person name="Jospin G."/>
            <person name="Lang J.M."/>
            <person name="Coil D.A."/>
            <person name="Eisen J.A."/>
        </authorList>
    </citation>
    <scope>NUCLEOTIDE SEQUENCE [LARGE SCALE GENOMIC DNA]</scope>
    <source>
        <strain evidence="2 3">UCD-SED5</strain>
    </source>
</reference>
<keyword evidence="1" id="KW-0812">Transmembrane</keyword>
<dbReference type="AlphaFoldDB" id="A0A0P6WUZ8"/>
<dbReference type="eggNOG" id="ENOG5033H30">
    <property type="taxonomic scope" value="Bacteria"/>
</dbReference>
<name>A0A0P6WUZ8_9BACI</name>
<proteinExistence type="predicted"/>
<dbReference type="RefSeq" id="WP_060672078.1">
    <property type="nucleotide sequence ID" value="NZ_JBCNGU010000018.1"/>
</dbReference>
<dbReference type="EMBL" id="LIXZ01000005">
    <property type="protein sequence ID" value="KPL60108.1"/>
    <property type="molecule type" value="Genomic_DNA"/>
</dbReference>
<feature type="transmembrane region" description="Helical" evidence="1">
    <location>
        <begin position="42"/>
        <end position="66"/>
    </location>
</feature>
<accession>A0A0P6WUZ8</accession>
<dbReference type="Proteomes" id="UP000050398">
    <property type="component" value="Unassembled WGS sequence"/>
</dbReference>
<protein>
    <submittedName>
        <fullName evidence="2">Uncharacterized protein</fullName>
    </submittedName>
</protein>
<dbReference type="PATRIC" id="fig|218284.4.peg.3348"/>
<sequence length="67" mass="7468">MNWLNWNDFLAPSNPYAAVFFGIILTIVVAFSIWLETRQIRTLFIAIVSGGLTTIIGVGLLTMVGFY</sequence>
<keyword evidence="1" id="KW-1133">Transmembrane helix</keyword>
<evidence type="ECO:0000313" key="2">
    <source>
        <dbReference type="EMBL" id="KPL60108.1"/>
    </source>
</evidence>
<gene>
    <name evidence="2" type="ORF">AM506_08585</name>
</gene>
<feature type="transmembrane region" description="Helical" evidence="1">
    <location>
        <begin position="16"/>
        <end position="35"/>
    </location>
</feature>